<dbReference type="EMBL" id="CABPRJ010001931">
    <property type="protein sequence ID" value="VVC41906.1"/>
    <property type="molecule type" value="Genomic_DNA"/>
</dbReference>
<evidence type="ECO:0000313" key="3">
    <source>
        <dbReference type="Proteomes" id="UP000325440"/>
    </source>
</evidence>
<keyword evidence="3" id="KW-1185">Reference proteome</keyword>
<evidence type="ECO:0000256" key="1">
    <source>
        <dbReference type="SAM" id="MobiDB-lite"/>
    </source>
</evidence>
<proteinExistence type="predicted"/>
<reference evidence="2 3" key="1">
    <citation type="submission" date="2019-08" db="EMBL/GenBank/DDBJ databases">
        <authorList>
            <person name="Alioto T."/>
            <person name="Alioto T."/>
            <person name="Gomez Garrido J."/>
        </authorList>
    </citation>
    <scope>NUCLEOTIDE SEQUENCE [LARGE SCALE GENOMIC DNA]</scope>
</reference>
<dbReference type="AlphaFoldDB" id="A0A5E4NH43"/>
<name>A0A5E4NH43_9HEMI</name>
<dbReference type="Proteomes" id="UP000325440">
    <property type="component" value="Unassembled WGS sequence"/>
</dbReference>
<accession>A0A5E4NH43</accession>
<feature type="region of interest" description="Disordered" evidence="1">
    <location>
        <begin position="134"/>
        <end position="180"/>
    </location>
</feature>
<gene>
    <name evidence="2" type="ORF">CINCED_3A009953</name>
</gene>
<protein>
    <submittedName>
        <fullName evidence="2">Uncharacterized protein</fullName>
    </submittedName>
</protein>
<organism evidence="2 3">
    <name type="scientific">Cinara cedri</name>
    <dbReference type="NCBI Taxonomy" id="506608"/>
    <lineage>
        <taxon>Eukaryota</taxon>
        <taxon>Metazoa</taxon>
        <taxon>Ecdysozoa</taxon>
        <taxon>Arthropoda</taxon>
        <taxon>Hexapoda</taxon>
        <taxon>Insecta</taxon>
        <taxon>Pterygota</taxon>
        <taxon>Neoptera</taxon>
        <taxon>Paraneoptera</taxon>
        <taxon>Hemiptera</taxon>
        <taxon>Sternorrhyncha</taxon>
        <taxon>Aphidomorpha</taxon>
        <taxon>Aphidoidea</taxon>
        <taxon>Aphididae</taxon>
        <taxon>Lachninae</taxon>
        <taxon>Cinara</taxon>
    </lineage>
</organism>
<evidence type="ECO:0000313" key="2">
    <source>
        <dbReference type="EMBL" id="VVC41906.1"/>
    </source>
</evidence>
<feature type="compositionally biased region" description="Acidic residues" evidence="1">
    <location>
        <begin position="143"/>
        <end position="170"/>
    </location>
</feature>
<sequence length="275" mass="31033">MDMYSPTSMTMFDSMDKFNVRKCHLCEEYLLSKDSVCQHLLNCPRGLISPPILADCPDSDSHELDADLDTEFISLLDFDESAIDELTIDEIVDIFEEEADVPVPPVDETNVNPHPRFLIVINVNSETGVMRIVNPDEPINNESDADESIANESDVDESDFDESTADESTADESTAGESDVDESFVGQFIADESDVDEFFVDQFIRREFIADESDVDVSFVDQFIADESDVDDLMSYSFFDRDFFGLPDANIISPDLDSSTYDYNYLPSFNRRPNV</sequence>